<keyword evidence="1" id="KW-0472">Membrane</keyword>
<reference evidence="2" key="1">
    <citation type="journal article" date="2022" name="Int. J. Mol. Sci.">
        <title>Draft Genome of Tanacetum Coccineum: Genomic Comparison of Closely Related Tanacetum-Family Plants.</title>
        <authorList>
            <person name="Yamashiro T."/>
            <person name="Shiraishi A."/>
            <person name="Nakayama K."/>
            <person name="Satake H."/>
        </authorList>
    </citation>
    <scope>NUCLEOTIDE SEQUENCE</scope>
</reference>
<keyword evidence="3" id="KW-1185">Reference proteome</keyword>
<reference evidence="2" key="2">
    <citation type="submission" date="2022-01" db="EMBL/GenBank/DDBJ databases">
        <authorList>
            <person name="Yamashiro T."/>
            <person name="Shiraishi A."/>
            <person name="Satake H."/>
            <person name="Nakayama K."/>
        </authorList>
    </citation>
    <scope>NUCLEOTIDE SEQUENCE</scope>
</reference>
<gene>
    <name evidence="2" type="ORF">Tco_0875004</name>
</gene>
<organism evidence="2 3">
    <name type="scientific">Tanacetum coccineum</name>
    <dbReference type="NCBI Taxonomy" id="301880"/>
    <lineage>
        <taxon>Eukaryota</taxon>
        <taxon>Viridiplantae</taxon>
        <taxon>Streptophyta</taxon>
        <taxon>Embryophyta</taxon>
        <taxon>Tracheophyta</taxon>
        <taxon>Spermatophyta</taxon>
        <taxon>Magnoliopsida</taxon>
        <taxon>eudicotyledons</taxon>
        <taxon>Gunneridae</taxon>
        <taxon>Pentapetalae</taxon>
        <taxon>asterids</taxon>
        <taxon>campanulids</taxon>
        <taxon>Asterales</taxon>
        <taxon>Asteraceae</taxon>
        <taxon>Asteroideae</taxon>
        <taxon>Anthemideae</taxon>
        <taxon>Anthemidinae</taxon>
        <taxon>Tanacetum</taxon>
    </lineage>
</organism>
<feature type="transmembrane region" description="Helical" evidence="1">
    <location>
        <begin position="172"/>
        <end position="193"/>
    </location>
</feature>
<proteinExistence type="predicted"/>
<dbReference type="Proteomes" id="UP001151760">
    <property type="component" value="Unassembled WGS sequence"/>
</dbReference>
<dbReference type="EMBL" id="BQNB010013463">
    <property type="protein sequence ID" value="GJT16298.1"/>
    <property type="molecule type" value="Genomic_DNA"/>
</dbReference>
<protein>
    <submittedName>
        <fullName evidence="2">Uncharacterized protein</fullName>
    </submittedName>
</protein>
<keyword evidence="1" id="KW-0812">Transmembrane</keyword>
<sequence length="259" mass="27878">MGHGRSGSGLQDVNFSLLADLKSNKDASVETVMNILRLEDPLAEKLGLSDLQPHVDQLMIKENIANHRSALCDVFVPLAKPLFVMALTCMEGTSNVIPATTDTTTALSLTFSSTNIIAPISVYDYEVVGTDSQADADGNAEPFPNVDDAELNILQSRLILRASLFCAKSTSAVLSVGIPISAGMIASVLLAFISSPKLRFALSTSPLVCECLTEAKCWRIHNNVIPHEFFDLIASDGCDWFVKLDSLGTPLLVPLHLYA</sequence>
<keyword evidence="1" id="KW-1133">Transmembrane helix</keyword>
<name>A0ABQ5BP16_9ASTR</name>
<comment type="caution">
    <text evidence="2">The sequence shown here is derived from an EMBL/GenBank/DDBJ whole genome shotgun (WGS) entry which is preliminary data.</text>
</comment>
<evidence type="ECO:0000256" key="1">
    <source>
        <dbReference type="SAM" id="Phobius"/>
    </source>
</evidence>
<evidence type="ECO:0000313" key="2">
    <source>
        <dbReference type="EMBL" id="GJT16298.1"/>
    </source>
</evidence>
<evidence type="ECO:0000313" key="3">
    <source>
        <dbReference type="Proteomes" id="UP001151760"/>
    </source>
</evidence>
<accession>A0ABQ5BP16</accession>